<dbReference type="AlphaFoldDB" id="A0A6G0YHJ0"/>
<proteinExistence type="predicted"/>
<organism evidence="1 2">
    <name type="scientific">Aphis craccivora</name>
    <name type="common">Cowpea aphid</name>
    <dbReference type="NCBI Taxonomy" id="307492"/>
    <lineage>
        <taxon>Eukaryota</taxon>
        <taxon>Metazoa</taxon>
        <taxon>Ecdysozoa</taxon>
        <taxon>Arthropoda</taxon>
        <taxon>Hexapoda</taxon>
        <taxon>Insecta</taxon>
        <taxon>Pterygota</taxon>
        <taxon>Neoptera</taxon>
        <taxon>Paraneoptera</taxon>
        <taxon>Hemiptera</taxon>
        <taxon>Sternorrhyncha</taxon>
        <taxon>Aphidomorpha</taxon>
        <taxon>Aphidoidea</taxon>
        <taxon>Aphididae</taxon>
        <taxon>Aphidini</taxon>
        <taxon>Aphis</taxon>
        <taxon>Aphis</taxon>
    </lineage>
</organism>
<reference evidence="1 2" key="1">
    <citation type="submission" date="2019-08" db="EMBL/GenBank/DDBJ databases">
        <title>Whole genome of Aphis craccivora.</title>
        <authorList>
            <person name="Voronova N.V."/>
            <person name="Shulinski R.S."/>
            <person name="Bandarenka Y.V."/>
            <person name="Zhorov D.G."/>
            <person name="Warner D."/>
        </authorList>
    </citation>
    <scope>NUCLEOTIDE SEQUENCE [LARGE SCALE GENOMIC DNA]</scope>
    <source>
        <strain evidence="1">180601</strain>
        <tissue evidence="1">Whole Body</tissue>
    </source>
</reference>
<sequence length="84" mass="9571">MFTTVKPHQPLIQFRHGVPEINKSKSTPSPSAVGAVQTMEDYQLPTKFKRVMMEDAEINAINVFFCFLKAVELNEDFDCVLTHI</sequence>
<dbReference type="Proteomes" id="UP000478052">
    <property type="component" value="Unassembled WGS sequence"/>
</dbReference>
<dbReference type="OrthoDB" id="2116030at2759"/>
<protein>
    <submittedName>
        <fullName evidence="1">Uncharacterized protein</fullName>
    </submittedName>
</protein>
<dbReference type="EMBL" id="VUJU01003997">
    <property type="protein sequence ID" value="KAF0755861.1"/>
    <property type="molecule type" value="Genomic_DNA"/>
</dbReference>
<keyword evidence="2" id="KW-1185">Reference proteome</keyword>
<comment type="caution">
    <text evidence="1">The sequence shown here is derived from an EMBL/GenBank/DDBJ whole genome shotgun (WGS) entry which is preliminary data.</text>
</comment>
<evidence type="ECO:0000313" key="1">
    <source>
        <dbReference type="EMBL" id="KAF0755861.1"/>
    </source>
</evidence>
<name>A0A6G0YHJ0_APHCR</name>
<accession>A0A6G0YHJ0</accession>
<gene>
    <name evidence="1" type="ORF">FWK35_00022023</name>
</gene>
<evidence type="ECO:0000313" key="2">
    <source>
        <dbReference type="Proteomes" id="UP000478052"/>
    </source>
</evidence>